<evidence type="ECO:0000256" key="2">
    <source>
        <dbReference type="ARBA" id="ARBA00009779"/>
    </source>
</evidence>
<sequence>MQLNTIRAAALLVGVSALVVVASWIAGGVQGLQIGIVAVVGLTAVVFLFGDSLALRAMRARPVSEIEQPDLYRIVRDLATRARQPMPRLYLSPTSAPNAFATGRSPRCAAVCCTTGLLRTLNERELRGVIAHELAHVRNRDTLVCSVAGAIAAAITSLTALALLLPLGDSEDEDVPSVLGALLFLVLGPMAAGVIRLGVRRSREYHADRAAAELTGDPLALAAALRKIDVGTRTHPLPAERPLLATSHLMIAHPFPQRGLNKLFAAHPPVQDRIRRLRSLAERWGSL</sequence>
<dbReference type="GO" id="GO:0004222">
    <property type="term" value="F:metalloendopeptidase activity"/>
    <property type="evidence" value="ECO:0007669"/>
    <property type="project" value="UniProtKB-UniRule"/>
</dbReference>
<dbReference type="GO" id="GO:0006508">
    <property type="term" value="P:proteolysis"/>
    <property type="evidence" value="ECO:0007669"/>
    <property type="project" value="UniProtKB-KW"/>
</dbReference>
<reference evidence="15" key="1">
    <citation type="journal article" date="2015" name="Chem. Biol.">
        <title>Structure, bioactivity, and resistance mechanism of streptomonomicin, an unusual lasso Peptide from an understudied halophilic actinomycete.</title>
        <authorList>
            <person name="Metelev M."/>
            <person name="Tietz J.I."/>
            <person name="Melby J.O."/>
            <person name="Blair P.M."/>
            <person name="Zhu L."/>
            <person name="Livnat I."/>
            <person name="Severinov K."/>
            <person name="Mitchell D.A."/>
        </authorList>
    </citation>
    <scope>NUCLEOTIDE SEQUENCE [LARGE SCALE GENOMIC DNA]</scope>
    <source>
        <strain evidence="15">YIM 90003</strain>
    </source>
</reference>
<evidence type="ECO:0000259" key="13">
    <source>
        <dbReference type="Pfam" id="PF01435"/>
    </source>
</evidence>
<dbReference type="STRING" id="183763.LP52_17275"/>
<dbReference type="OrthoDB" id="15218at2"/>
<evidence type="ECO:0000256" key="3">
    <source>
        <dbReference type="ARBA" id="ARBA00022475"/>
    </source>
</evidence>
<dbReference type="PANTHER" id="PTHR43221:SF1">
    <property type="entry name" value="PROTEASE HTPX"/>
    <property type="match status" value="1"/>
</dbReference>
<feature type="active site" evidence="12">
    <location>
        <position position="133"/>
    </location>
</feature>
<evidence type="ECO:0000256" key="12">
    <source>
        <dbReference type="HAMAP-Rule" id="MF_00188"/>
    </source>
</evidence>
<dbReference type="EMBL" id="JROO01000032">
    <property type="protein sequence ID" value="KIH97797.1"/>
    <property type="molecule type" value="Genomic_DNA"/>
</dbReference>
<comment type="similarity">
    <text evidence="2 12">Belongs to the peptidase M48B family.</text>
</comment>
<evidence type="ECO:0000313" key="15">
    <source>
        <dbReference type="Proteomes" id="UP000031675"/>
    </source>
</evidence>
<dbReference type="EC" id="3.4.24.-" evidence="12"/>
<keyword evidence="7 12" id="KW-0378">Hydrolase</keyword>
<dbReference type="PANTHER" id="PTHR43221">
    <property type="entry name" value="PROTEASE HTPX"/>
    <property type="match status" value="1"/>
</dbReference>
<feature type="transmembrane region" description="Helical" evidence="12">
    <location>
        <begin position="177"/>
        <end position="199"/>
    </location>
</feature>
<keyword evidence="9 12" id="KW-1133">Transmembrane helix</keyword>
<evidence type="ECO:0000256" key="9">
    <source>
        <dbReference type="ARBA" id="ARBA00022989"/>
    </source>
</evidence>
<gene>
    <name evidence="12" type="primary">htpX</name>
    <name evidence="14" type="ORF">LP52_17275</name>
</gene>
<evidence type="ECO:0000256" key="4">
    <source>
        <dbReference type="ARBA" id="ARBA00022670"/>
    </source>
</evidence>
<accession>A0A0C2JLT6</accession>
<dbReference type="GO" id="GO:0005886">
    <property type="term" value="C:plasma membrane"/>
    <property type="evidence" value="ECO:0007669"/>
    <property type="project" value="UniProtKB-SubCell"/>
</dbReference>
<keyword evidence="8 12" id="KW-0862">Zinc</keyword>
<keyword evidence="11 12" id="KW-0472">Membrane</keyword>
<evidence type="ECO:0000256" key="10">
    <source>
        <dbReference type="ARBA" id="ARBA00023049"/>
    </source>
</evidence>
<feature type="transmembrane region" description="Helical" evidence="12">
    <location>
        <begin position="143"/>
        <end position="165"/>
    </location>
</feature>
<evidence type="ECO:0000313" key="14">
    <source>
        <dbReference type="EMBL" id="KIH97797.1"/>
    </source>
</evidence>
<keyword evidence="5 12" id="KW-0812">Transmembrane</keyword>
<keyword evidence="3 12" id="KW-1003">Cell membrane</keyword>
<comment type="caution">
    <text evidence="14">The sequence shown here is derived from an EMBL/GenBank/DDBJ whole genome shotgun (WGS) entry which is preliminary data.</text>
</comment>
<dbReference type="Pfam" id="PF01435">
    <property type="entry name" value="Peptidase_M48"/>
    <property type="match status" value="1"/>
</dbReference>
<protein>
    <recommendedName>
        <fullName evidence="12">Protease HtpX homolog</fullName>
        <ecNumber evidence="12">3.4.24.-</ecNumber>
    </recommendedName>
</protein>
<feature type="binding site" evidence="12">
    <location>
        <position position="132"/>
    </location>
    <ligand>
        <name>Zn(2+)</name>
        <dbReference type="ChEBI" id="CHEBI:29105"/>
        <note>catalytic</note>
    </ligand>
</feature>
<dbReference type="HAMAP" id="MF_00188">
    <property type="entry name" value="Pept_M48_protease_HtpX"/>
    <property type="match status" value="1"/>
</dbReference>
<dbReference type="InterPro" id="IPR050083">
    <property type="entry name" value="HtpX_protease"/>
</dbReference>
<keyword evidence="4 12" id="KW-0645">Protease</keyword>
<dbReference type="InterPro" id="IPR022919">
    <property type="entry name" value="Pept_M48_protease_HtpX"/>
</dbReference>
<dbReference type="AlphaFoldDB" id="A0A0C2JLT6"/>
<feature type="transmembrane region" description="Helical" evidence="12">
    <location>
        <begin position="32"/>
        <end position="50"/>
    </location>
</feature>
<keyword evidence="10 12" id="KW-0482">Metalloprotease</keyword>
<dbReference type="GO" id="GO:0008270">
    <property type="term" value="F:zinc ion binding"/>
    <property type="evidence" value="ECO:0007669"/>
    <property type="project" value="UniProtKB-UniRule"/>
</dbReference>
<evidence type="ECO:0000256" key="1">
    <source>
        <dbReference type="ARBA" id="ARBA00004651"/>
    </source>
</evidence>
<comment type="cofactor">
    <cofactor evidence="12">
        <name>Zn(2+)</name>
        <dbReference type="ChEBI" id="CHEBI:29105"/>
    </cofactor>
    <text evidence="12">Binds 1 zinc ion per subunit.</text>
</comment>
<feature type="domain" description="Peptidase M48" evidence="13">
    <location>
        <begin position="67"/>
        <end position="280"/>
    </location>
</feature>
<evidence type="ECO:0000256" key="11">
    <source>
        <dbReference type="ARBA" id="ARBA00023136"/>
    </source>
</evidence>
<comment type="subcellular location">
    <subcellularLocation>
        <location evidence="1 12">Cell membrane</location>
        <topology evidence="1 12">Multi-pass membrane protein</topology>
    </subcellularLocation>
</comment>
<feature type="binding site" evidence="12">
    <location>
        <position position="204"/>
    </location>
    <ligand>
        <name>Zn(2+)</name>
        <dbReference type="ChEBI" id="CHEBI:29105"/>
        <note>catalytic</note>
    </ligand>
</feature>
<name>A0A0C2JLT6_9ACTN</name>
<dbReference type="RefSeq" id="WP_040274974.1">
    <property type="nucleotide sequence ID" value="NZ_JROO01000032.1"/>
</dbReference>
<evidence type="ECO:0000256" key="8">
    <source>
        <dbReference type="ARBA" id="ARBA00022833"/>
    </source>
</evidence>
<dbReference type="InterPro" id="IPR001915">
    <property type="entry name" value="Peptidase_M48"/>
</dbReference>
<organism evidence="14 15">
    <name type="scientific">Streptomonospora alba</name>
    <dbReference type="NCBI Taxonomy" id="183763"/>
    <lineage>
        <taxon>Bacteria</taxon>
        <taxon>Bacillati</taxon>
        <taxon>Actinomycetota</taxon>
        <taxon>Actinomycetes</taxon>
        <taxon>Streptosporangiales</taxon>
        <taxon>Nocardiopsidaceae</taxon>
        <taxon>Streptomonospora</taxon>
    </lineage>
</organism>
<dbReference type="Gene3D" id="3.30.2010.10">
    <property type="entry name" value="Metalloproteases ('zincins'), catalytic domain"/>
    <property type="match status" value="1"/>
</dbReference>
<keyword evidence="6 12" id="KW-0479">Metal-binding</keyword>
<dbReference type="Proteomes" id="UP000031675">
    <property type="component" value="Unassembled WGS sequence"/>
</dbReference>
<evidence type="ECO:0000256" key="6">
    <source>
        <dbReference type="ARBA" id="ARBA00022723"/>
    </source>
</evidence>
<feature type="binding site" evidence="12">
    <location>
        <position position="136"/>
    </location>
    <ligand>
        <name>Zn(2+)</name>
        <dbReference type="ChEBI" id="CHEBI:29105"/>
        <note>catalytic</note>
    </ligand>
</feature>
<evidence type="ECO:0000256" key="7">
    <source>
        <dbReference type="ARBA" id="ARBA00022801"/>
    </source>
</evidence>
<proteinExistence type="inferred from homology"/>
<keyword evidence="15" id="KW-1185">Reference proteome</keyword>
<evidence type="ECO:0000256" key="5">
    <source>
        <dbReference type="ARBA" id="ARBA00022692"/>
    </source>
</evidence>